<proteinExistence type="predicted"/>
<organism evidence="1 2">
    <name type="scientific">Paraburkholderia kururiensis</name>
    <dbReference type="NCBI Taxonomy" id="984307"/>
    <lineage>
        <taxon>Bacteria</taxon>
        <taxon>Pseudomonadati</taxon>
        <taxon>Pseudomonadota</taxon>
        <taxon>Betaproteobacteria</taxon>
        <taxon>Burkholderiales</taxon>
        <taxon>Burkholderiaceae</taxon>
        <taxon>Paraburkholderia</taxon>
    </lineage>
</organism>
<keyword evidence="2" id="KW-1185">Reference proteome</keyword>
<dbReference type="Proteomes" id="UP001325479">
    <property type="component" value="Chromosome"/>
</dbReference>
<name>A0ABZ0WUN4_9BURK</name>
<dbReference type="Pfam" id="PF18143">
    <property type="entry name" value="HAD_SAK_2"/>
    <property type="match status" value="1"/>
</dbReference>
<accession>A0ABZ0WUN4</accession>
<dbReference type="EMBL" id="CP139965">
    <property type="protein sequence ID" value="WQD81082.1"/>
    <property type="molecule type" value="Genomic_DNA"/>
</dbReference>
<sequence length="153" mass="17607">MEKEGKLIEPLLIFLDFDGVLHPFADRHIRRYCDLPEFERVLRLSDEARIVITSSLREDRPLSELRGIFSPDIQPRVIGKTPILAIDSANDLAGSRYREIQCYLYDHPARRWIALDDDATLFPPECPNLIVCDCGFSDVVAQRLNRMLIGNPR</sequence>
<gene>
    <name evidence="1" type="ORF">U0042_19540</name>
</gene>
<evidence type="ECO:0000313" key="1">
    <source>
        <dbReference type="EMBL" id="WQD81082.1"/>
    </source>
</evidence>
<dbReference type="RefSeq" id="WP_232833533.1">
    <property type="nucleotide sequence ID" value="NZ_CP139965.1"/>
</dbReference>
<protein>
    <submittedName>
        <fullName evidence="1">HAD domain-containing protein</fullName>
    </submittedName>
</protein>
<evidence type="ECO:0000313" key="2">
    <source>
        <dbReference type="Proteomes" id="UP001325479"/>
    </source>
</evidence>
<reference evidence="1 2" key="1">
    <citation type="submission" date="2023-12" db="EMBL/GenBank/DDBJ databases">
        <title>Genome sequencing and assembly of bacterial species from a model synthetic community.</title>
        <authorList>
            <person name="Hogle S.L."/>
        </authorList>
    </citation>
    <scope>NUCLEOTIDE SEQUENCE [LARGE SCALE GENOMIC DNA]</scope>
    <source>
        <strain evidence="1 2">HAMBI 2494</strain>
    </source>
</reference>